<dbReference type="EMBL" id="GBXM01039727">
    <property type="protein sequence ID" value="JAH68850.1"/>
    <property type="molecule type" value="Transcribed_RNA"/>
</dbReference>
<name>A0A0E9UUI6_ANGAN</name>
<proteinExistence type="predicted"/>
<reference evidence="1" key="1">
    <citation type="submission" date="2014-11" db="EMBL/GenBank/DDBJ databases">
        <authorList>
            <person name="Amaro Gonzalez C."/>
        </authorList>
    </citation>
    <scope>NUCLEOTIDE SEQUENCE</scope>
</reference>
<accession>A0A0E9UUI6</accession>
<dbReference type="AlphaFoldDB" id="A0A0E9UUI6"/>
<sequence>MVFCIPRPAFALLNRLLRRKHIVPPQEIPFSVFWIVKSAFSFFFPWPHHSC</sequence>
<reference evidence="1" key="2">
    <citation type="journal article" date="2015" name="Fish Shellfish Immunol.">
        <title>Early steps in the European eel (Anguilla anguilla)-Vibrio vulnificus interaction in the gills: Role of the RtxA13 toxin.</title>
        <authorList>
            <person name="Callol A."/>
            <person name="Pajuelo D."/>
            <person name="Ebbesson L."/>
            <person name="Teles M."/>
            <person name="MacKenzie S."/>
            <person name="Amaro C."/>
        </authorList>
    </citation>
    <scope>NUCLEOTIDE SEQUENCE</scope>
</reference>
<evidence type="ECO:0000313" key="1">
    <source>
        <dbReference type="EMBL" id="JAH68850.1"/>
    </source>
</evidence>
<organism evidence="1">
    <name type="scientific">Anguilla anguilla</name>
    <name type="common">European freshwater eel</name>
    <name type="synonym">Muraena anguilla</name>
    <dbReference type="NCBI Taxonomy" id="7936"/>
    <lineage>
        <taxon>Eukaryota</taxon>
        <taxon>Metazoa</taxon>
        <taxon>Chordata</taxon>
        <taxon>Craniata</taxon>
        <taxon>Vertebrata</taxon>
        <taxon>Euteleostomi</taxon>
        <taxon>Actinopterygii</taxon>
        <taxon>Neopterygii</taxon>
        <taxon>Teleostei</taxon>
        <taxon>Anguilliformes</taxon>
        <taxon>Anguillidae</taxon>
        <taxon>Anguilla</taxon>
    </lineage>
</organism>
<protein>
    <submittedName>
        <fullName evidence="1">Uncharacterized protein</fullName>
    </submittedName>
</protein>